<organism evidence="3 4">
    <name type="scientific">Hymenobacter sediminicola</name>
    <dbReference type="NCBI Taxonomy" id="2761579"/>
    <lineage>
        <taxon>Bacteria</taxon>
        <taxon>Pseudomonadati</taxon>
        <taxon>Bacteroidota</taxon>
        <taxon>Cytophagia</taxon>
        <taxon>Cytophagales</taxon>
        <taxon>Hymenobacteraceae</taxon>
        <taxon>Hymenobacter</taxon>
    </lineage>
</organism>
<evidence type="ECO:0000256" key="1">
    <source>
        <dbReference type="SAM" id="Phobius"/>
    </source>
</evidence>
<dbReference type="NCBIfam" id="TIGR02226">
    <property type="entry name" value="two_anch"/>
    <property type="match status" value="1"/>
</dbReference>
<keyword evidence="1" id="KW-0472">Membrane</keyword>
<sequence length="683" mass="75684">MALTYPWFLLGLLGVAIPIAIHLFELRRPKRLLFTNVGFIKEVRLITARQRKLKHVLILLTRICFIVFLVLIFVQPYIMAPERTSKQQITGVLVDSSPSMQAGVNGEQTYFDQAVAQARELPDAYSAAGQFILAQEGATPTNAVAFRGELNKLQVSGQSADMNNMLRRFGTANRKVGEVFIFSDFQKRAFSARTLEAIDSAQQLFLVPVGGSAVRNAFVDSVWLDDAFVRTNADILLHVRVRNGGSEAVENCQVKLFVGQRQATAFSVNVPAKTPVSVTARVRLAGTVSEKCRVELEDYPVTFDNSYYFSLQPSPKVRVVDITAQQVPPTQQLYANEPLFTYTRATAGGLNYQVTEEANLLLVQGQSQITAGLRESLRRVVQRGGSVAIVPTDNPQGRASYDQLFRDLGIGPVQWEDVASKPALRSVAVPERRNPFFRDVFGVQSRQPVMPKAAPVLRWSRSSNEILRLQDGDGFLGAFTSGKGTVYLFSTPFDETRTDFAQHALFVPVMYRLAMQSFQREQQPAYRLNQGTVVVPIDAAPGQGEQVFKLTKDSLTFIPSQRLQAGTLRFEVPAAMREPGFYTLLRGNQPVATLAFNNDKKESELAVYSADELRQLIGPNRKNVQVYDASAGESVAARYKAERVGTPLWQYCLWAALACLLAEVLLLRFLNAPKAAEPVAMAA</sequence>
<proteinExistence type="predicted"/>
<dbReference type="Pfam" id="PF07584">
    <property type="entry name" value="BatA"/>
    <property type="match status" value="1"/>
</dbReference>
<dbReference type="EMBL" id="CP060202">
    <property type="protein sequence ID" value="QNH63410.1"/>
    <property type="molecule type" value="Genomic_DNA"/>
</dbReference>
<dbReference type="Proteomes" id="UP000515489">
    <property type="component" value="Chromosome"/>
</dbReference>
<feature type="transmembrane region" description="Helical" evidence="1">
    <location>
        <begin position="6"/>
        <end position="24"/>
    </location>
</feature>
<evidence type="ECO:0000313" key="3">
    <source>
        <dbReference type="EMBL" id="QNH63410.1"/>
    </source>
</evidence>
<dbReference type="AlphaFoldDB" id="A0A7G7WAL7"/>
<evidence type="ECO:0000313" key="4">
    <source>
        <dbReference type="Proteomes" id="UP000515489"/>
    </source>
</evidence>
<keyword evidence="1" id="KW-0812">Transmembrane</keyword>
<evidence type="ECO:0000259" key="2">
    <source>
        <dbReference type="Pfam" id="PF07584"/>
    </source>
</evidence>
<feature type="domain" description="Aerotolerance regulator N-terminal" evidence="2">
    <location>
        <begin position="1"/>
        <end position="76"/>
    </location>
</feature>
<dbReference type="PANTHER" id="PTHR37464">
    <property type="entry name" value="BLL2463 PROTEIN"/>
    <property type="match status" value="1"/>
</dbReference>
<reference evidence="3 4" key="1">
    <citation type="submission" date="2020-08" db="EMBL/GenBank/DDBJ databases">
        <title>Hymenobacter sp. S2-20-2 genome sequencing.</title>
        <authorList>
            <person name="Jin L."/>
        </authorList>
    </citation>
    <scope>NUCLEOTIDE SEQUENCE [LARGE SCALE GENOMIC DNA]</scope>
    <source>
        <strain evidence="3 4">S2-20-2</strain>
    </source>
</reference>
<keyword evidence="4" id="KW-1185">Reference proteome</keyword>
<keyword evidence="1" id="KW-1133">Transmembrane helix</keyword>
<protein>
    <submittedName>
        <fullName evidence="3">BatA domain-containing protein</fullName>
    </submittedName>
</protein>
<dbReference type="PANTHER" id="PTHR37464:SF1">
    <property type="entry name" value="BLL2463 PROTEIN"/>
    <property type="match status" value="1"/>
</dbReference>
<feature type="transmembrane region" description="Helical" evidence="1">
    <location>
        <begin position="56"/>
        <end position="78"/>
    </location>
</feature>
<dbReference type="InterPro" id="IPR024163">
    <property type="entry name" value="Aerotolerance_reg_N"/>
</dbReference>
<gene>
    <name evidence="3" type="ORF">H4317_06325</name>
</gene>
<accession>A0A7G7WAL7</accession>
<name>A0A7G7WAL7_9BACT</name>
<dbReference type="InterPro" id="IPR011933">
    <property type="entry name" value="Double_TM_dom"/>
</dbReference>
<dbReference type="KEGG" id="hsk:H4317_06325"/>